<evidence type="ECO:0000313" key="2">
    <source>
        <dbReference type="EMBL" id="PLW45885.1"/>
    </source>
</evidence>
<feature type="compositionally biased region" description="Polar residues" evidence="1">
    <location>
        <begin position="286"/>
        <end position="298"/>
    </location>
</feature>
<sequence>MSTCRGGQPLLPFEDNPKAIIQATNAGKRQADLLLANLHRRVQQRAHAARLPSLPPPPRLLILLGPHCRRPRLFPRHFPRLGYANKATGFLTKSWEEFKACLFDFALPTNWRSGLQQQVRKLEMSPTKTFLDYSTWARTLQSLFNFNAVGSTRLGNLQLAQFLVYGLLDKLQNQVNKRQLLEVVPFAYGPFEKQVNASFLALQRPTKTPGPPRSTTNVAPSLARDEFVWRVHLYLDSQGLCHFCKKHCGSVAGACPGPLNRSHVNIPSSFQTPPKPPDYSAPRAWSKSTTTPGRSTQAPAGCPPVRTSSVAAISEMTPLEAHVAGLTVNAAIREDAHWDADFNDKGCFPNLDPEAVAALADLDEQLLANKIARAEQEDLAEEIAGQ</sequence>
<dbReference type="Proteomes" id="UP000235392">
    <property type="component" value="Unassembled WGS sequence"/>
</dbReference>
<feature type="region of interest" description="Disordered" evidence="1">
    <location>
        <begin position="266"/>
        <end position="305"/>
    </location>
</feature>
<organism evidence="2 3">
    <name type="scientific">Puccinia coronata f. sp. avenae</name>
    <dbReference type="NCBI Taxonomy" id="200324"/>
    <lineage>
        <taxon>Eukaryota</taxon>
        <taxon>Fungi</taxon>
        <taxon>Dikarya</taxon>
        <taxon>Basidiomycota</taxon>
        <taxon>Pucciniomycotina</taxon>
        <taxon>Pucciniomycetes</taxon>
        <taxon>Pucciniales</taxon>
        <taxon>Pucciniaceae</taxon>
        <taxon>Puccinia</taxon>
    </lineage>
</organism>
<gene>
    <name evidence="2" type="ORF">PCASD_08664</name>
</gene>
<evidence type="ECO:0000256" key="1">
    <source>
        <dbReference type="SAM" id="MobiDB-lite"/>
    </source>
</evidence>
<protein>
    <recommendedName>
        <fullName evidence="4">Retrotransposon gag domain-containing protein</fullName>
    </recommendedName>
</protein>
<name>A0A2N5V7B1_9BASI</name>
<evidence type="ECO:0000313" key="3">
    <source>
        <dbReference type="Proteomes" id="UP000235392"/>
    </source>
</evidence>
<reference evidence="2 3" key="1">
    <citation type="submission" date="2017-11" db="EMBL/GenBank/DDBJ databases">
        <title>De novo assembly and phasing of dikaryotic genomes from two isolates of Puccinia coronata f. sp. avenae, the causal agent of oat crown rust.</title>
        <authorList>
            <person name="Miller M.E."/>
            <person name="Zhang Y."/>
            <person name="Omidvar V."/>
            <person name="Sperschneider J."/>
            <person name="Schwessinger B."/>
            <person name="Raley C."/>
            <person name="Palmer J.M."/>
            <person name="Garnica D."/>
            <person name="Upadhyaya N."/>
            <person name="Rathjen J."/>
            <person name="Taylor J.M."/>
            <person name="Park R.F."/>
            <person name="Dodds P.N."/>
            <person name="Hirsch C.D."/>
            <person name="Kianian S.F."/>
            <person name="Figueroa M."/>
        </authorList>
    </citation>
    <scope>NUCLEOTIDE SEQUENCE [LARGE SCALE GENOMIC DNA]</scope>
    <source>
        <strain evidence="2">12SD80</strain>
    </source>
</reference>
<accession>A0A2N5V7B1</accession>
<evidence type="ECO:0008006" key="4">
    <source>
        <dbReference type="Google" id="ProtNLM"/>
    </source>
</evidence>
<proteinExistence type="predicted"/>
<dbReference type="AlphaFoldDB" id="A0A2N5V7B1"/>
<dbReference type="EMBL" id="PGCI01000044">
    <property type="protein sequence ID" value="PLW45885.1"/>
    <property type="molecule type" value="Genomic_DNA"/>
</dbReference>
<comment type="caution">
    <text evidence="2">The sequence shown here is derived from an EMBL/GenBank/DDBJ whole genome shotgun (WGS) entry which is preliminary data.</text>
</comment>